<dbReference type="Proteomes" id="UP001162992">
    <property type="component" value="Chromosome 1"/>
</dbReference>
<gene>
    <name evidence="1" type="ORF">O6H91_01G110900</name>
</gene>
<accession>A0ACC2EUV0</accession>
<dbReference type="EMBL" id="CM055092">
    <property type="protein sequence ID" value="KAJ7570233.1"/>
    <property type="molecule type" value="Genomic_DNA"/>
</dbReference>
<sequence>MQNVGSQLRREGKGREGMATEHESLATNANFGDGAAGELKASFISRIYASICDMLELAVVKLALGKKNEVSCFLSGNYAPVSESKPRTSLPIAGALPACLNGEFVRVGPNPKFKPVAAYNWFDGDGMLHGLRIKDGAATYVSRYVKTSRLKQEEFYGAAKFLKIGDLRGLVGILFSNLYTLRKKLGILDDSSGVGTGNTALIYHNGKVLALHEADTPYVVKLLEDGDLETVGRLDYEKNLNHPFTAHPKVDPVTGELFFFGYQFEPPYLTYRTVSKEGALRKPVTITIPEAVMIHDFAITENYAIFMDLPLFFRPQNLIQGKLIISYEPTVNSRFGLLPRYAKDELQIRWFELPPCYIFHTVNAWEEEDEVVLFACRMPSFDFEVTIDCKKDYHSTPPNELFEFRFNVKSGAAVQKKLSEGSVDFPRINEKYVGRKHRYAYACVFENPTEIRGIVKFDLHEEPKFSKEFNVGGNVQGVFWFGPDRYGSEAVFVPTSNDKEALEDDGYLLCFVYDKKTRKSEVIVIDAKTMASEPIAVISLPVRVPYGFHAIFVTEEQLGAQRLQAY</sequence>
<evidence type="ECO:0000313" key="1">
    <source>
        <dbReference type="EMBL" id="KAJ7570233.1"/>
    </source>
</evidence>
<organism evidence="1 2">
    <name type="scientific">Diphasiastrum complanatum</name>
    <name type="common">Issler's clubmoss</name>
    <name type="synonym">Lycopodium complanatum</name>
    <dbReference type="NCBI Taxonomy" id="34168"/>
    <lineage>
        <taxon>Eukaryota</taxon>
        <taxon>Viridiplantae</taxon>
        <taxon>Streptophyta</taxon>
        <taxon>Embryophyta</taxon>
        <taxon>Tracheophyta</taxon>
        <taxon>Lycopodiopsida</taxon>
        <taxon>Lycopodiales</taxon>
        <taxon>Lycopodiaceae</taxon>
        <taxon>Lycopodioideae</taxon>
        <taxon>Diphasiastrum</taxon>
    </lineage>
</organism>
<comment type="caution">
    <text evidence="1">The sequence shown here is derived from an EMBL/GenBank/DDBJ whole genome shotgun (WGS) entry which is preliminary data.</text>
</comment>
<keyword evidence="2" id="KW-1185">Reference proteome</keyword>
<proteinExistence type="predicted"/>
<reference evidence="2" key="1">
    <citation type="journal article" date="2024" name="Proc. Natl. Acad. Sci. U.S.A.">
        <title>Extraordinary preservation of gene collinearity over three hundred million years revealed in homosporous lycophytes.</title>
        <authorList>
            <person name="Li C."/>
            <person name="Wickell D."/>
            <person name="Kuo L.Y."/>
            <person name="Chen X."/>
            <person name="Nie B."/>
            <person name="Liao X."/>
            <person name="Peng D."/>
            <person name="Ji J."/>
            <person name="Jenkins J."/>
            <person name="Williams M."/>
            <person name="Shu S."/>
            <person name="Plott C."/>
            <person name="Barry K."/>
            <person name="Rajasekar S."/>
            <person name="Grimwood J."/>
            <person name="Han X."/>
            <person name="Sun S."/>
            <person name="Hou Z."/>
            <person name="He W."/>
            <person name="Dai G."/>
            <person name="Sun C."/>
            <person name="Schmutz J."/>
            <person name="Leebens-Mack J.H."/>
            <person name="Li F.W."/>
            <person name="Wang L."/>
        </authorList>
    </citation>
    <scope>NUCLEOTIDE SEQUENCE [LARGE SCALE GENOMIC DNA]</scope>
    <source>
        <strain evidence="2">cv. PW_Plant_1</strain>
    </source>
</reference>
<evidence type="ECO:0000313" key="2">
    <source>
        <dbReference type="Proteomes" id="UP001162992"/>
    </source>
</evidence>
<protein>
    <submittedName>
        <fullName evidence="1">Uncharacterized protein</fullName>
    </submittedName>
</protein>
<name>A0ACC2EUV0_DIPCM</name>